<reference evidence="2" key="1">
    <citation type="journal article" date="2014" name="Proc. Natl. Acad. Sci. U.S.A.">
        <title>Extensive sampling of basidiomycete genomes demonstrates inadequacy of the white-rot/brown-rot paradigm for wood decay fungi.</title>
        <authorList>
            <person name="Riley R."/>
            <person name="Salamov A.A."/>
            <person name="Brown D.W."/>
            <person name="Nagy L.G."/>
            <person name="Floudas D."/>
            <person name="Held B.W."/>
            <person name="Levasseur A."/>
            <person name="Lombard V."/>
            <person name="Morin E."/>
            <person name="Otillar R."/>
            <person name="Lindquist E.A."/>
            <person name="Sun H."/>
            <person name="LaButti K.M."/>
            <person name="Schmutz J."/>
            <person name="Jabbour D."/>
            <person name="Luo H."/>
            <person name="Baker S.E."/>
            <person name="Pisabarro A.G."/>
            <person name="Walton J.D."/>
            <person name="Blanchette R.A."/>
            <person name="Henrissat B."/>
            <person name="Martin F."/>
            <person name="Cullen D."/>
            <person name="Hibbett D.S."/>
            <person name="Grigoriev I.V."/>
        </authorList>
    </citation>
    <scope>NUCLEOTIDE SEQUENCE [LARGE SCALE GENOMIC DNA]</scope>
    <source>
        <strain evidence="2">PC15</strain>
    </source>
</reference>
<dbReference type="Gene3D" id="3.60.130.30">
    <property type="match status" value="1"/>
</dbReference>
<dbReference type="OrthoDB" id="3202607at2759"/>
<dbReference type="EMBL" id="KL198011">
    <property type="protein sequence ID" value="KDQ24432.1"/>
    <property type="molecule type" value="Genomic_DNA"/>
</dbReference>
<dbReference type="STRING" id="1137138.A0A067NK13"/>
<feature type="non-terminal residue" evidence="1">
    <location>
        <position position="1"/>
    </location>
</feature>
<evidence type="ECO:0000313" key="2">
    <source>
        <dbReference type="Proteomes" id="UP000027073"/>
    </source>
</evidence>
<proteinExistence type="predicted"/>
<evidence type="ECO:0008006" key="3">
    <source>
        <dbReference type="Google" id="ProtNLM"/>
    </source>
</evidence>
<dbReference type="VEuPathDB" id="FungiDB:PLEOSDRAFT_1015256"/>
<organism evidence="1 2">
    <name type="scientific">Pleurotus ostreatus (strain PC15)</name>
    <name type="common">Oyster mushroom</name>
    <dbReference type="NCBI Taxonomy" id="1137138"/>
    <lineage>
        <taxon>Eukaryota</taxon>
        <taxon>Fungi</taxon>
        <taxon>Dikarya</taxon>
        <taxon>Basidiomycota</taxon>
        <taxon>Agaricomycotina</taxon>
        <taxon>Agaricomycetes</taxon>
        <taxon>Agaricomycetidae</taxon>
        <taxon>Agaricales</taxon>
        <taxon>Pleurotineae</taxon>
        <taxon>Pleurotaceae</taxon>
        <taxon>Pleurotus</taxon>
    </lineage>
</organism>
<protein>
    <recommendedName>
        <fullName evidence="3">Prolyl 4-hydroxylase alpha subunit Fe(2+) 2OG dioxygenase domain-containing protein</fullName>
    </recommendedName>
</protein>
<name>A0A067NK13_PLEO1</name>
<feature type="non-terminal residue" evidence="1">
    <location>
        <position position="156"/>
    </location>
</feature>
<dbReference type="AlphaFoldDB" id="A0A067NK13"/>
<evidence type="ECO:0000313" key="1">
    <source>
        <dbReference type="EMBL" id="KDQ24432.1"/>
    </source>
</evidence>
<dbReference type="Proteomes" id="UP000027073">
    <property type="component" value="Unassembled WGS sequence"/>
</dbReference>
<dbReference type="HOGENOM" id="CLU_031314_1_0_1"/>
<gene>
    <name evidence="1" type="ORF">PLEOSDRAFT_1015256</name>
</gene>
<dbReference type="InParanoid" id="A0A067NK13"/>
<sequence length="156" mass="17240">DALNELFDNEDFRRVAGFQGALFRSFAPDLAEEYNIVLNRLESSQPELWRNFANSDFASTTVNLGPQTVSITHADSANLAYGLCAITALGDFDPDQGGHLILWNLRVVIRFPPGSTLLVPSALIPHSNLPIQPEESRYSVTQYSAGSLFRWVDNGL</sequence>
<accession>A0A067NK13</accession>